<sequence length="247" mass="28253">MGLRAKMKRAFNKTSENEERIPLNTLRAVSDRPTTRRRKPNTNSSQRSRKPAFSTQRLRKAAEDTYPETRPRTGKPSPPMSRKEYREYLAKLEWVSPEFLAEPWVENDYMGLRKDPQWVTQTWNGWAEERFILEILEWASNVSSPPPPEQDSSYTDEPPTPEEAAAAVEADVADLWPRFTPRVAAKPLKSYAAALKTKAAAEFGPRFGGNAWVPTKIHVKTDHLPAAERPLRRPAEGRFLSRGTVRR</sequence>
<feature type="region of interest" description="Disordered" evidence="1">
    <location>
        <begin position="1"/>
        <end position="82"/>
    </location>
</feature>
<dbReference type="Proteomes" id="UP000639643">
    <property type="component" value="Unassembled WGS sequence"/>
</dbReference>
<feature type="compositionally biased region" description="Basic residues" evidence="1">
    <location>
        <begin position="1"/>
        <end position="11"/>
    </location>
</feature>
<accession>A0A8H6J2P5</accession>
<evidence type="ECO:0000313" key="3">
    <source>
        <dbReference type="Proteomes" id="UP000639643"/>
    </source>
</evidence>
<protein>
    <submittedName>
        <fullName evidence="2">Uncharacterized protein</fullName>
    </submittedName>
</protein>
<proteinExistence type="predicted"/>
<gene>
    <name evidence="2" type="ORF">CMUS01_14706</name>
</gene>
<keyword evidence="3" id="KW-1185">Reference proteome</keyword>
<feature type="region of interest" description="Disordered" evidence="1">
    <location>
        <begin position="142"/>
        <end position="163"/>
    </location>
</feature>
<evidence type="ECO:0000256" key="1">
    <source>
        <dbReference type="SAM" id="MobiDB-lite"/>
    </source>
</evidence>
<evidence type="ECO:0000313" key="2">
    <source>
        <dbReference type="EMBL" id="KAF6805073.1"/>
    </source>
</evidence>
<comment type="caution">
    <text evidence="2">The sequence shown here is derived from an EMBL/GenBank/DDBJ whole genome shotgun (WGS) entry which is preliminary data.</text>
</comment>
<feature type="region of interest" description="Disordered" evidence="1">
    <location>
        <begin position="228"/>
        <end position="247"/>
    </location>
</feature>
<reference evidence="2" key="1">
    <citation type="journal article" date="2020" name="Phytopathology">
        <title>Genome Sequence Resources of Colletotrichum truncatum, C. plurivorum, C. musicola, and C. sojae: Four Species Pathogenic to Soybean (Glycine max).</title>
        <authorList>
            <person name="Rogerio F."/>
            <person name="Boufleur T.R."/>
            <person name="Ciampi-Guillardi M."/>
            <person name="Sukno S.A."/>
            <person name="Thon M.R."/>
            <person name="Massola Junior N.S."/>
            <person name="Baroncelli R."/>
        </authorList>
    </citation>
    <scope>NUCLEOTIDE SEQUENCE</scope>
    <source>
        <strain evidence="2">LFN0074</strain>
    </source>
</reference>
<dbReference type="EMBL" id="WIGM01001098">
    <property type="protein sequence ID" value="KAF6805073.1"/>
    <property type="molecule type" value="Genomic_DNA"/>
</dbReference>
<organism evidence="2 3">
    <name type="scientific">Colletotrichum musicola</name>
    <dbReference type="NCBI Taxonomy" id="2175873"/>
    <lineage>
        <taxon>Eukaryota</taxon>
        <taxon>Fungi</taxon>
        <taxon>Dikarya</taxon>
        <taxon>Ascomycota</taxon>
        <taxon>Pezizomycotina</taxon>
        <taxon>Sordariomycetes</taxon>
        <taxon>Hypocreomycetidae</taxon>
        <taxon>Glomerellales</taxon>
        <taxon>Glomerellaceae</taxon>
        <taxon>Colletotrichum</taxon>
        <taxon>Colletotrichum orchidearum species complex</taxon>
    </lineage>
</organism>
<dbReference type="AlphaFoldDB" id="A0A8H6J2P5"/>
<name>A0A8H6J2P5_9PEZI</name>
<feature type="compositionally biased region" description="Basic and acidic residues" evidence="1">
    <location>
        <begin position="60"/>
        <end position="71"/>
    </location>
</feature>